<dbReference type="FunFam" id="3.40.50.720:FF:000084">
    <property type="entry name" value="Short-chain dehydrogenase reductase"/>
    <property type="match status" value="1"/>
</dbReference>
<dbReference type="PRINTS" id="PR00081">
    <property type="entry name" value="GDHRDH"/>
</dbReference>
<organism evidence="6 7">
    <name type="scientific">Paenibacillus validus</name>
    <dbReference type="NCBI Taxonomy" id="44253"/>
    <lineage>
        <taxon>Bacteria</taxon>
        <taxon>Bacillati</taxon>
        <taxon>Bacillota</taxon>
        <taxon>Bacilli</taxon>
        <taxon>Bacillales</taxon>
        <taxon>Paenibacillaceae</taxon>
        <taxon>Paenibacillus</taxon>
    </lineage>
</organism>
<evidence type="ECO:0000256" key="3">
    <source>
        <dbReference type="ARBA" id="ARBA00023002"/>
    </source>
</evidence>
<protein>
    <submittedName>
        <fullName evidence="6">SDR family NAD(P)-dependent oxidoreductase</fullName>
    </submittedName>
</protein>
<gene>
    <name evidence="6" type="ORF">GNP93_04990</name>
</gene>
<dbReference type="PROSITE" id="PS00061">
    <property type="entry name" value="ADH_SHORT"/>
    <property type="match status" value="1"/>
</dbReference>
<dbReference type="CDD" id="cd05233">
    <property type="entry name" value="SDR_c"/>
    <property type="match status" value="1"/>
</dbReference>
<dbReference type="Proteomes" id="UP000450917">
    <property type="component" value="Unassembled WGS sequence"/>
</dbReference>
<evidence type="ECO:0000313" key="7">
    <source>
        <dbReference type="Proteomes" id="UP000450917"/>
    </source>
</evidence>
<evidence type="ECO:0000256" key="4">
    <source>
        <dbReference type="RuleBase" id="RU000363"/>
    </source>
</evidence>
<dbReference type="InterPro" id="IPR020904">
    <property type="entry name" value="Sc_DH/Rdtase_CS"/>
</dbReference>
<keyword evidence="7" id="KW-1185">Reference proteome</keyword>
<evidence type="ECO:0000256" key="5">
    <source>
        <dbReference type="SAM" id="MobiDB-lite"/>
    </source>
</evidence>
<comment type="caution">
    <text evidence="6">The sequence shown here is derived from an EMBL/GenBank/DDBJ whole genome shotgun (WGS) entry which is preliminary data.</text>
</comment>
<evidence type="ECO:0000256" key="2">
    <source>
        <dbReference type="ARBA" id="ARBA00022857"/>
    </source>
</evidence>
<feature type="compositionally biased region" description="Polar residues" evidence="5">
    <location>
        <begin position="287"/>
        <end position="297"/>
    </location>
</feature>
<dbReference type="PRINTS" id="PR00080">
    <property type="entry name" value="SDRFAMILY"/>
</dbReference>
<dbReference type="InterPro" id="IPR036291">
    <property type="entry name" value="NAD(P)-bd_dom_sf"/>
</dbReference>
<dbReference type="PANTHER" id="PTHR43391:SF14">
    <property type="entry name" value="DEHYDROGENASE_REDUCTASE SDR FAMILY PROTEIN 7-LIKE"/>
    <property type="match status" value="1"/>
</dbReference>
<dbReference type="AlphaFoldDB" id="A0A7X3CQV7"/>
<keyword evidence="3" id="KW-0560">Oxidoreductase</keyword>
<reference evidence="6 7" key="1">
    <citation type="submission" date="2019-11" db="EMBL/GenBank/DDBJ databases">
        <title>Draft genome sequences of five Paenibacillus species of dairy origin.</title>
        <authorList>
            <person name="Olajide A.M."/>
            <person name="Chen S."/>
            <person name="Lapointe G."/>
        </authorList>
    </citation>
    <scope>NUCLEOTIDE SEQUENCE [LARGE SCALE GENOMIC DNA]</scope>
    <source>
        <strain evidence="6 7">2CS3</strain>
    </source>
</reference>
<evidence type="ECO:0000313" key="6">
    <source>
        <dbReference type="EMBL" id="MUG70030.1"/>
    </source>
</evidence>
<dbReference type="Gene3D" id="3.40.50.720">
    <property type="entry name" value="NAD(P)-binding Rossmann-like Domain"/>
    <property type="match status" value="1"/>
</dbReference>
<dbReference type="PANTHER" id="PTHR43391">
    <property type="entry name" value="RETINOL DEHYDROGENASE-RELATED"/>
    <property type="match status" value="1"/>
</dbReference>
<dbReference type="EMBL" id="WNZX01000003">
    <property type="protein sequence ID" value="MUG70030.1"/>
    <property type="molecule type" value="Genomic_DNA"/>
</dbReference>
<feature type="compositionally biased region" description="Basic and acidic residues" evidence="5">
    <location>
        <begin position="272"/>
        <end position="286"/>
    </location>
</feature>
<name>A0A7X3CQV7_9BACL</name>
<dbReference type="InterPro" id="IPR002347">
    <property type="entry name" value="SDR_fam"/>
</dbReference>
<dbReference type="GO" id="GO:0008206">
    <property type="term" value="P:bile acid metabolic process"/>
    <property type="evidence" value="ECO:0007669"/>
    <property type="project" value="UniProtKB-ARBA"/>
</dbReference>
<dbReference type="GO" id="GO:0016491">
    <property type="term" value="F:oxidoreductase activity"/>
    <property type="evidence" value="ECO:0007669"/>
    <property type="project" value="UniProtKB-KW"/>
</dbReference>
<sequence length="297" mass="32702">MQDFKGKVAFITGGGSGVALGQAKVFAKAGMKVVIADIRQDHLDQAMAYFEQTDAQVHPIRLDITDRKAMAEAADETERVFGPVQLLCNTAGVSIFGPMQQATYEDWDWIMNVNVGGVINGIQTFVPRMIEYGKGGHIVNTASMSGFTPMTGTGVYCTSKFAVRGLTESLRIDLEPHHIGVSVLCPGAVNSNIHEAVRTRPQHLANTGYYHEDEEIMKGLKAVIEPGLDPVILAEKVLEAIRNNELYIIPYAEFREPLIELHNRVLSVLPDPKDDPDMMKRVEAIQKSRSPQRQDAG</sequence>
<comment type="similarity">
    <text evidence="1 4">Belongs to the short-chain dehydrogenases/reductases (SDR) family.</text>
</comment>
<feature type="region of interest" description="Disordered" evidence="5">
    <location>
        <begin position="272"/>
        <end position="297"/>
    </location>
</feature>
<dbReference type="SUPFAM" id="SSF51735">
    <property type="entry name" value="NAD(P)-binding Rossmann-fold domains"/>
    <property type="match status" value="1"/>
</dbReference>
<accession>A0A7X3CQV7</accession>
<keyword evidence="2" id="KW-0521">NADP</keyword>
<proteinExistence type="inferred from homology"/>
<dbReference type="RefSeq" id="WP_054795329.1">
    <property type="nucleotide sequence ID" value="NZ_JARTHJ010000088.1"/>
</dbReference>
<dbReference type="Pfam" id="PF00106">
    <property type="entry name" value="adh_short"/>
    <property type="match status" value="1"/>
</dbReference>
<evidence type="ECO:0000256" key="1">
    <source>
        <dbReference type="ARBA" id="ARBA00006484"/>
    </source>
</evidence>